<dbReference type="GO" id="GO:0008168">
    <property type="term" value="F:methyltransferase activity"/>
    <property type="evidence" value="ECO:0007669"/>
    <property type="project" value="UniProtKB-KW"/>
</dbReference>
<dbReference type="PANTHER" id="PTHR46223">
    <property type="entry name" value="HISTONE-LYSINE N-METHYLTRANSFERASE SUV39H"/>
    <property type="match status" value="1"/>
</dbReference>
<dbReference type="Gene3D" id="2.170.270.10">
    <property type="entry name" value="SET domain"/>
    <property type="match status" value="1"/>
</dbReference>
<keyword evidence="5" id="KW-0949">S-adenosyl-L-methionine</keyword>
<comment type="subcellular location">
    <subcellularLocation>
        <location evidence="1">Chromosome</location>
    </subcellularLocation>
</comment>
<dbReference type="InterPro" id="IPR046341">
    <property type="entry name" value="SET_dom_sf"/>
</dbReference>
<keyword evidence="11" id="KW-1185">Reference proteome</keyword>
<evidence type="ECO:0000256" key="4">
    <source>
        <dbReference type="ARBA" id="ARBA00022679"/>
    </source>
</evidence>
<evidence type="ECO:0000256" key="8">
    <source>
        <dbReference type="SAM" id="MobiDB-lite"/>
    </source>
</evidence>
<dbReference type="InterPro" id="IPR050973">
    <property type="entry name" value="H3K9_Histone-Lys_N-MTase"/>
</dbReference>
<evidence type="ECO:0000313" key="11">
    <source>
        <dbReference type="Proteomes" id="UP000650467"/>
    </source>
</evidence>
<dbReference type="EMBL" id="JAEHOC010000023">
    <property type="protein sequence ID" value="KAG2431894.1"/>
    <property type="molecule type" value="Genomic_DNA"/>
</dbReference>
<keyword evidence="6" id="KW-0479">Metal-binding</keyword>
<dbReference type="PROSITE" id="PS50280">
    <property type="entry name" value="SET"/>
    <property type="match status" value="1"/>
</dbReference>
<keyword evidence="7" id="KW-0862">Zinc</keyword>
<feature type="region of interest" description="Disordered" evidence="8">
    <location>
        <begin position="525"/>
        <end position="564"/>
    </location>
</feature>
<dbReference type="AlphaFoldDB" id="A0A835VZY8"/>
<reference evidence="10" key="1">
    <citation type="journal article" date="2020" name="bioRxiv">
        <title>Comparative genomics of Chlamydomonas.</title>
        <authorList>
            <person name="Craig R.J."/>
            <person name="Hasan A.R."/>
            <person name="Ness R.W."/>
            <person name="Keightley P.D."/>
        </authorList>
    </citation>
    <scope>NUCLEOTIDE SEQUENCE</scope>
    <source>
        <strain evidence="10">SAG 7.73</strain>
    </source>
</reference>
<organism evidence="10 11">
    <name type="scientific">Chlamydomonas incerta</name>
    <dbReference type="NCBI Taxonomy" id="51695"/>
    <lineage>
        <taxon>Eukaryota</taxon>
        <taxon>Viridiplantae</taxon>
        <taxon>Chlorophyta</taxon>
        <taxon>core chlorophytes</taxon>
        <taxon>Chlorophyceae</taxon>
        <taxon>CS clade</taxon>
        <taxon>Chlamydomonadales</taxon>
        <taxon>Chlamydomonadaceae</taxon>
        <taxon>Chlamydomonas</taxon>
    </lineage>
</organism>
<proteinExistence type="predicted"/>
<dbReference type="GO" id="GO:0005694">
    <property type="term" value="C:chromosome"/>
    <property type="evidence" value="ECO:0007669"/>
    <property type="project" value="UniProtKB-SubCell"/>
</dbReference>
<dbReference type="GO" id="GO:0032259">
    <property type="term" value="P:methylation"/>
    <property type="evidence" value="ECO:0007669"/>
    <property type="project" value="UniProtKB-KW"/>
</dbReference>
<feature type="region of interest" description="Disordered" evidence="8">
    <location>
        <begin position="220"/>
        <end position="266"/>
    </location>
</feature>
<dbReference type="SMART" id="SM00317">
    <property type="entry name" value="SET"/>
    <property type="match status" value="1"/>
</dbReference>
<gene>
    <name evidence="10" type="ORF">HXX76_009386</name>
</gene>
<keyword evidence="3" id="KW-0489">Methyltransferase</keyword>
<evidence type="ECO:0000256" key="7">
    <source>
        <dbReference type="ARBA" id="ARBA00022833"/>
    </source>
</evidence>
<sequence>MQVLLIPAYISAPQTAAAPVGSNEAPGASSSGDAELPMPCFNLYFLPYNPMRDGSLDTVKQQQGLVAAPAAAQTTGPAAALPVARADDGPSTSAPSAAEPLSVTWLQRRIYGGGGAGARRSERIAAQALPHLEDEVDIKRWREELAVLDHDPLSGLPRAEARQLLFCGPHWDPVVSSFASSPGLGCSGLPLPRSHISCVTSVVPGTQFIYALRPFEESLPDDEAEEAGGGGSCCSEPAASGGTGSGDDRVLRRRGHGRQGAWHNVGTPAVVEGWQRDATRSTGTATSGDGFDDIVGGAAKLTALRILTPVVDDEAPAFLQECRARRAIYVMQREGCPFRMELFPSQHGLGVRAAEFVPAGSYVTEYVGVWRRAAESKQLEESVYVRHGLNYTFDMLPKWTLSDEEKAEALLVCDATQLGNVARFINHSCAPNLAARNVCNGEGAARPEMPIVFQALRDIRPGEDFTLNYYHARLTEAQKEVIRGLEEGPVACRCGAPGCVRWLFVHDEDADGEVHDSMRKRHAAQAAELEPDGMEEPQQRLRRHATAAAAAGGGLAQVAPTPAG</sequence>
<evidence type="ECO:0000256" key="3">
    <source>
        <dbReference type="ARBA" id="ARBA00022603"/>
    </source>
</evidence>
<evidence type="ECO:0000256" key="6">
    <source>
        <dbReference type="ARBA" id="ARBA00022723"/>
    </source>
</evidence>
<dbReference type="GO" id="GO:0046872">
    <property type="term" value="F:metal ion binding"/>
    <property type="evidence" value="ECO:0007669"/>
    <property type="project" value="UniProtKB-KW"/>
</dbReference>
<feature type="domain" description="SET" evidence="9">
    <location>
        <begin position="338"/>
        <end position="470"/>
    </location>
</feature>
<dbReference type="Pfam" id="PF00856">
    <property type="entry name" value="SET"/>
    <property type="match status" value="1"/>
</dbReference>
<evidence type="ECO:0000256" key="1">
    <source>
        <dbReference type="ARBA" id="ARBA00004286"/>
    </source>
</evidence>
<dbReference type="OrthoDB" id="5792673at2759"/>
<evidence type="ECO:0000259" key="9">
    <source>
        <dbReference type="PROSITE" id="PS50280"/>
    </source>
</evidence>
<dbReference type="SUPFAM" id="SSF82199">
    <property type="entry name" value="SET domain"/>
    <property type="match status" value="1"/>
</dbReference>
<comment type="caution">
    <text evidence="10">The sequence shown here is derived from an EMBL/GenBank/DDBJ whole genome shotgun (WGS) entry which is preliminary data.</text>
</comment>
<keyword evidence="4" id="KW-0808">Transferase</keyword>
<dbReference type="Proteomes" id="UP000650467">
    <property type="component" value="Unassembled WGS sequence"/>
</dbReference>
<evidence type="ECO:0000256" key="2">
    <source>
        <dbReference type="ARBA" id="ARBA00022454"/>
    </source>
</evidence>
<evidence type="ECO:0000313" key="10">
    <source>
        <dbReference type="EMBL" id="KAG2431894.1"/>
    </source>
</evidence>
<protein>
    <recommendedName>
        <fullName evidence="9">SET domain-containing protein</fullName>
    </recommendedName>
</protein>
<dbReference type="InterPro" id="IPR001214">
    <property type="entry name" value="SET_dom"/>
</dbReference>
<keyword evidence="2" id="KW-0158">Chromosome</keyword>
<accession>A0A835VZY8</accession>
<evidence type="ECO:0000256" key="5">
    <source>
        <dbReference type="ARBA" id="ARBA00022691"/>
    </source>
</evidence>
<name>A0A835VZY8_CHLIN</name>
<dbReference type="PANTHER" id="PTHR46223:SF3">
    <property type="entry name" value="HISTONE-LYSINE N-METHYLTRANSFERASE SET-23"/>
    <property type="match status" value="1"/>
</dbReference>